<feature type="transmembrane region" description="Helical" evidence="6">
    <location>
        <begin position="48"/>
        <end position="67"/>
    </location>
</feature>
<organism evidence="8 9">
    <name type="scientific">Kibdelosporangium banguiense</name>
    <dbReference type="NCBI Taxonomy" id="1365924"/>
    <lineage>
        <taxon>Bacteria</taxon>
        <taxon>Bacillati</taxon>
        <taxon>Actinomycetota</taxon>
        <taxon>Actinomycetes</taxon>
        <taxon>Pseudonocardiales</taxon>
        <taxon>Pseudonocardiaceae</taxon>
        <taxon>Kibdelosporangium</taxon>
    </lineage>
</organism>
<gene>
    <name evidence="8" type="ORF">JOF56_009154</name>
</gene>
<evidence type="ECO:0000256" key="5">
    <source>
        <dbReference type="ARBA" id="ARBA00023136"/>
    </source>
</evidence>
<reference evidence="8 9" key="1">
    <citation type="submission" date="2021-03" db="EMBL/GenBank/DDBJ databases">
        <title>Sequencing the genomes of 1000 actinobacteria strains.</title>
        <authorList>
            <person name="Klenk H.-P."/>
        </authorList>
    </citation>
    <scope>NUCLEOTIDE SEQUENCE [LARGE SCALE GENOMIC DNA]</scope>
    <source>
        <strain evidence="8 9">DSM 46670</strain>
    </source>
</reference>
<keyword evidence="5 6" id="KW-0472">Membrane</keyword>
<evidence type="ECO:0000256" key="1">
    <source>
        <dbReference type="ARBA" id="ARBA00004651"/>
    </source>
</evidence>
<evidence type="ECO:0000256" key="6">
    <source>
        <dbReference type="SAM" id="Phobius"/>
    </source>
</evidence>
<evidence type="ECO:0000256" key="2">
    <source>
        <dbReference type="ARBA" id="ARBA00022475"/>
    </source>
</evidence>
<feature type="domain" description="Cardiolipin synthase N-terminal" evidence="7">
    <location>
        <begin position="27"/>
        <end position="69"/>
    </location>
</feature>
<keyword evidence="2" id="KW-1003">Cell membrane</keyword>
<name>A0ABS4TWI3_9PSEU</name>
<feature type="transmembrane region" description="Helical" evidence="6">
    <location>
        <begin position="16"/>
        <end position="33"/>
    </location>
</feature>
<proteinExistence type="predicted"/>
<sequence length="93" mass="10581">MAAKKWRDLEPRQRRTIVATGAVQVGLAVSAWYDLSRRPQELVNGPKLLWALVIAINFVGPSAYFRFGRHQPITHKATPWHERAHLTDSVPAR</sequence>
<evidence type="ECO:0000259" key="7">
    <source>
        <dbReference type="Pfam" id="PF13396"/>
    </source>
</evidence>
<dbReference type="Proteomes" id="UP001519332">
    <property type="component" value="Unassembled WGS sequence"/>
</dbReference>
<keyword evidence="9" id="KW-1185">Reference proteome</keyword>
<evidence type="ECO:0000313" key="8">
    <source>
        <dbReference type="EMBL" id="MBP2328769.1"/>
    </source>
</evidence>
<protein>
    <recommendedName>
        <fullName evidence="7">Cardiolipin synthase N-terminal domain-containing protein</fullName>
    </recommendedName>
</protein>
<evidence type="ECO:0000256" key="3">
    <source>
        <dbReference type="ARBA" id="ARBA00022692"/>
    </source>
</evidence>
<accession>A0ABS4TWI3</accession>
<dbReference type="InterPro" id="IPR027379">
    <property type="entry name" value="CLS_N"/>
</dbReference>
<dbReference type="EMBL" id="JAGINW010000001">
    <property type="protein sequence ID" value="MBP2328769.1"/>
    <property type="molecule type" value="Genomic_DNA"/>
</dbReference>
<comment type="subcellular location">
    <subcellularLocation>
        <location evidence="1">Cell membrane</location>
        <topology evidence="1">Multi-pass membrane protein</topology>
    </subcellularLocation>
</comment>
<keyword evidence="3 6" id="KW-0812">Transmembrane</keyword>
<evidence type="ECO:0000256" key="4">
    <source>
        <dbReference type="ARBA" id="ARBA00022989"/>
    </source>
</evidence>
<keyword evidence="4 6" id="KW-1133">Transmembrane helix</keyword>
<dbReference type="Pfam" id="PF13396">
    <property type="entry name" value="PLDc_N"/>
    <property type="match status" value="1"/>
</dbReference>
<dbReference type="RefSeq" id="WP_209645692.1">
    <property type="nucleotide sequence ID" value="NZ_JAGINW010000001.1"/>
</dbReference>
<evidence type="ECO:0000313" key="9">
    <source>
        <dbReference type="Proteomes" id="UP001519332"/>
    </source>
</evidence>
<comment type="caution">
    <text evidence="8">The sequence shown here is derived from an EMBL/GenBank/DDBJ whole genome shotgun (WGS) entry which is preliminary data.</text>
</comment>